<dbReference type="CDD" id="cd07043">
    <property type="entry name" value="STAS_anti-anti-sigma_factors"/>
    <property type="match status" value="1"/>
</dbReference>
<gene>
    <name evidence="2" type="ORF">ACFSJ0_53920</name>
</gene>
<proteinExistence type="predicted"/>
<dbReference type="InterPro" id="IPR002645">
    <property type="entry name" value="STAS_dom"/>
</dbReference>
<reference evidence="3" key="1">
    <citation type="journal article" date="2019" name="Int. J. Syst. Evol. Microbiol.">
        <title>The Global Catalogue of Microorganisms (GCM) 10K type strain sequencing project: providing services to taxonomists for standard genome sequencing and annotation.</title>
        <authorList>
            <consortium name="The Broad Institute Genomics Platform"/>
            <consortium name="The Broad Institute Genome Sequencing Center for Infectious Disease"/>
            <person name="Wu L."/>
            <person name="Ma J."/>
        </authorList>
    </citation>
    <scope>NUCLEOTIDE SEQUENCE [LARGE SCALE GENOMIC DNA]</scope>
    <source>
        <strain evidence="3">CGMCC 1.15399</strain>
    </source>
</reference>
<keyword evidence="3" id="KW-1185">Reference proteome</keyword>
<feature type="domain" description="STAS" evidence="1">
    <location>
        <begin position="12"/>
        <end position="110"/>
    </location>
</feature>
<sequence>MTTLRLSCWRLPRIAVIVVDGDLDASNDEQLRGNIEQSQPDDHVVFDMSTLSHLDSCGLWALLDTYTTAAPHGGVYVAAAATGPSRILQITGVSDRVPTDATVEQALQAALTAIAARSG</sequence>
<organism evidence="2 3">
    <name type="scientific">Nonomuraea guangzhouensis</name>
    <dbReference type="NCBI Taxonomy" id="1291555"/>
    <lineage>
        <taxon>Bacteria</taxon>
        <taxon>Bacillati</taxon>
        <taxon>Actinomycetota</taxon>
        <taxon>Actinomycetes</taxon>
        <taxon>Streptosporangiales</taxon>
        <taxon>Streptosporangiaceae</taxon>
        <taxon>Nonomuraea</taxon>
    </lineage>
</organism>
<accession>A0ABW4GUC3</accession>
<comment type="caution">
    <text evidence="2">The sequence shown here is derived from an EMBL/GenBank/DDBJ whole genome shotgun (WGS) entry which is preliminary data.</text>
</comment>
<dbReference type="RefSeq" id="WP_219537662.1">
    <property type="nucleotide sequence ID" value="NZ_JAHKRM010000039.1"/>
</dbReference>
<dbReference type="Proteomes" id="UP001597097">
    <property type="component" value="Unassembled WGS sequence"/>
</dbReference>
<protein>
    <submittedName>
        <fullName evidence="2">STAS domain-containing protein</fullName>
    </submittedName>
</protein>
<dbReference type="Pfam" id="PF01740">
    <property type="entry name" value="STAS"/>
    <property type="match status" value="1"/>
</dbReference>
<name>A0ABW4GUC3_9ACTN</name>
<evidence type="ECO:0000313" key="2">
    <source>
        <dbReference type="EMBL" id="MFD1546024.1"/>
    </source>
</evidence>
<dbReference type="EMBL" id="JBHUCM010000053">
    <property type="protein sequence ID" value="MFD1546024.1"/>
    <property type="molecule type" value="Genomic_DNA"/>
</dbReference>
<evidence type="ECO:0000313" key="3">
    <source>
        <dbReference type="Proteomes" id="UP001597097"/>
    </source>
</evidence>
<evidence type="ECO:0000259" key="1">
    <source>
        <dbReference type="PROSITE" id="PS50801"/>
    </source>
</evidence>
<dbReference type="PROSITE" id="PS50801">
    <property type="entry name" value="STAS"/>
    <property type="match status" value="1"/>
</dbReference>